<dbReference type="GO" id="GO:0006310">
    <property type="term" value="P:DNA recombination"/>
    <property type="evidence" value="ECO:0007669"/>
    <property type="project" value="UniProtKB-KW"/>
</dbReference>
<sequence>MFNNEVVNGAYINYVQSGQYLRVFQNKGNQAEAFLNYMVECEVNAIMMIFCYLQDKMNFKDVRVSAHTFRHTFCHRLAMSGMRAFAIQKN</sequence>
<dbReference type="InterPro" id="IPR011010">
    <property type="entry name" value="DNA_brk_join_enz"/>
</dbReference>
<dbReference type="InterPro" id="IPR013762">
    <property type="entry name" value="Integrase-like_cat_sf"/>
</dbReference>
<dbReference type="GO" id="GO:0003677">
    <property type="term" value="F:DNA binding"/>
    <property type="evidence" value="ECO:0007669"/>
    <property type="project" value="InterPro"/>
</dbReference>
<gene>
    <name evidence="2" type="ORF">SAMN04487943_11610</name>
</gene>
<evidence type="ECO:0000256" key="1">
    <source>
        <dbReference type="ARBA" id="ARBA00023172"/>
    </source>
</evidence>
<dbReference type="RefSeq" id="WP_245780859.1">
    <property type="nucleotide sequence ID" value="NZ_FOTR01000016.1"/>
</dbReference>
<dbReference type="EMBL" id="FOTR01000016">
    <property type="protein sequence ID" value="SFM38211.1"/>
    <property type="molecule type" value="Genomic_DNA"/>
</dbReference>
<evidence type="ECO:0000313" key="2">
    <source>
        <dbReference type="EMBL" id="SFM38211.1"/>
    </source>
</evidence>
<dbReference type="AlphaFoldDB" id="A0A1I4QDP3"/>
<accession>A0A1I4QDP3</accession>
<dbReference type="STRING" id="334253.SAMN04487943_11610"/>
<dbReference type="SUPFAM" id="SSF56349">
    <property type="entry name" value="DNA breaking-rejoining enzymes"/>
    <property type="match status" value="1"/>
</dbReference>
<name>A0A1I4QDP3_9BACI</name>
<protein>
    <recommendedName>
        <fullName evidence="4">Phage integrase family protein</fullName>
    </recommendedName>
</protein>
<keyword evidence="1" id="KW-0233">DNA recombination</keyword>
<dbReference type="GO" id="GO:0015074">
    <property type="term" value="P:DNA integration"/>
    <property type="evidence" value="ECO:0007669"/>
    <property type="project" value="InterPro"/>
</dbReference>
<dbReference type="Proteomes" id="UP000198565">
    <property type="component" value="Unassembled WGS sequence"/>
</dbReference>
<organism evidence="2 3">
    <name type="scientific">Gracilibacillus orientalis</name>
    <dbReference type="NCBI Taxonomy" id="334253"/>
    <lineage>
        <taxon>Bacteria</taxon>
        <taxon>Bacillati</taxon>
        <taxon>Bacillota</taxon>
        <taxon>Bacilli</taxon>
        <taxon>Bacillales</taxon>
        <taxon>Bacillaceae</taxon>
        <taxon>Gracilibacillus</taxon>
    </lineage>
</organism>
<keyword evidence="3" id="KW-1185">Reference proteome</keyword>
<evidence type="ECO:0000313" key="3">
    <source>
        <dbReference type="Proteomes" id="UP000198565"/>
    </source>
</evidence>
<dbReference type="Gene3D" id="1.10.443.10">
    <property type="entry name" value="Intergrase catalytic core"/>
    <property type="match status" value="1"/>
</dbReference>
<reference evidence="3" key="1">
    <citation type="submission" date="2016-10" db="EMBL/GenBank/DDBJ databases">
        <authorList>
            <person name="Varghese N."/>
            <person name="Submissions S."/>
        </authorList>
    </citation>
    <scope>NUCLEOTIDE SEQUENCE [LARGE SCALE GENOMIC DNA]</scope>
    <source>
        <strain evidence="3">CGMCC 1.4250</strain>
    </source>
</reference>
<evidence type="ECO:0008006" key="4">
    <source>
        <dbReference type="Google" id="ProtNLM"/>
    </source>
</evidence>
<proteinExistence type="predicted"/>